<dbReference type="AlphaFoldDB" id="A0A396GPB7"/>
<dbReference type="OMA" id="KINGGHY"/>
<keyword evidence="7" id="KW-0379">Hydroxylation</keyword>
<feature type="region of interest" description="Disordered" evidence="8">
    <location>
        <begin position="72"/>
        <end position="102"/>
    </location>
</feature>
<evidence type="ECO:0000256" key="6">
    <source>
        <dbReference type="ARBA" id="ARBA00022729"/>
    </source>
</evidence>
<dbReference type="GO" id="GO:0005179">
    <property type="term" value="F:hormone activity"/>
    <property type="evidence" value="ECO:0007669"/>
    <property type="project" value="UniProtKB-KW"/>
</dbReference>
<keyword evidence="4" id="KW-0964">Secreted</keyword>
<evidence type="ECO:0000313" key="10">
    <source>
        <dbReference type="EMBL" id="RHN42248.1"/>
    </source>
</evidence>
<evidence type="ECO:0000256" key="3">
    <source>
        <dbReference type="ARBA" id="ARBA00022523"/>
    </source>
</evidence>
<comment type="similarity">
    <text evidence="2">Belongs to the C-terminally encoded plant signaling peptide (CEP) family.</text>
</comment>
<evidence type="ECO:0000256" key="1">
    <source>
        <dbReference type="ARBA" id="ARBA00004271"/>
    </source>
</evidence>
<comment type="subcellular location">
    <subcellularLocation>
        <location evidence="1">Secreted</location>
        <location evidence="1">Extracellular space</location>
        <location evidence="1">Apoplast</location>
    </subcellularLocation>
</comment>
<dbReference type="PANTHER" id="PTHR33348:SF3">
    <property type="entry name" value="PRECURSOR OF CEP1"/>
    <property type="match status" value="1"/>
</dbReference>
<dbReference type="Proteomes" id="UP000265566">
    <property type="component" value="Chromosome 8"/>
</dbReference>
<dbReference type="PANTHER" id="PTHR33348">
    <property type="entry name" value="PRECURSOR OF CEP5"/>
    <property type="match status" value="1"/>
</dbReference>
<dbReference type="EMBL" id="PSQE01000008">
    <property type="protein sequence ID" value="RHN42248.1"/>
    <property type="molecule type" value="Genomic_DNA"/>
</dbReference>
<dbReference type="GO" id="GO:0006995">
    <property type="term" value="P:cellular response to nitrogen starvation"/>
    <property type="evidence" value="ECO:0007669"/>
    <property type="project" value="UniProtKB-ARBA"/>
</dbReference>
<dbReference type="GO" id="GO:1902025">
    <property type="term" value="P:nitrate import"/>
    <property type="evidence" value="ECO:0007669"/>
    <property type="project" value="UniProtKB-ARBA"/>
</dbReference>
<dbReference type="Gramene" id="rna48665">
    <property type="protein sequence ID" value="RHN42248.1"/>
    <property type="gene ID" value="gene48665"/>
</dbReference>
<evidence type="ECO:0000256" key="4">
    <source>
        <dbReference type="ARBA" id="ARBA00022525"/>
    </source>
</evidence>
<name>A0A396GPB7_MEDTR</name>
<feature type="signal peptide" evidence="9">
    <location>
        <begin position="1"/>
        <end position="26"/>
    </location>
</feature>
<keyword evidence="6 9" id="KW-0732">Signal</keyword>
<keyword evidence="5" id="KW-0372">Hormone</keyword>
<evidence type="ECO:0000256" key="9">
    <source>
        <dbReference type="SAM" id="SignalP"/>
    </source>
</evidence>
<evidence type="ECO:0000256" key="8">
    <source>
        <dbReference type="SAM" id="MobiDB-lite"/>
    </source>
</evidence>
<dbReference type="InterPro" id="IPR033250">
    <property type="entry name" value="CEP"/>
</dbReference>
<dbReference type="GO" id="GO:0048046">
    <property type="term" value="C:apoplast"/>
    <property type="evidence" value="ECO:0007669"/>
    <property type="project" value="UniProtKB-SubCell"/>
</dbReference>
<comment type="caution">
    <text evidence="10">The sequence shown here is derived from an EMBL/GenBank/DDBJ whole genome shotgun (WGS) entry which is preliminary data.</text>
</comment>
<evidence type="ECO:0000256" key="7">
    <source>
        <dbReference type="ARBA" id="ARBA00023278"/>
    </source>
</evidence>
<proteinExistence type="inferred from homology"/>
<keyword evidence="3" id="KW-0052">Apoplast</keyword>
<accession>A0A396GPB7</accession>
<dbReference type="GO" id="GO:0048364">
    <property type="term" value="P:root development"/>
    <property type="evidence" value="ECO:0007669"/>
    <property type="project" value="InterPro"/>
</dbReference>
<gene>
    <name evidence="10" type="ORF">MtrunA17_Chr8g0374801</name>
</gene>
<protein>
    <submittedName>
        <fullName evidence="10">Putative encoded peptide</fullName>
    </submittedName>
</protein>
<evidence type="ECO:0000256" key="5">
    <source>
        <dbReference type="ARBA" id="ARBA00022702"/>
    </source>
</evidence>
<sequence length="102" mass="10705">MAQNKTIVFSVISLALIIFCMQSIEGRLVKYIDESNLLKNVKHDGISDANEATLVNVTPTILPPSAVVGSNGVAAPPPSHDVGAFRPTTPGNSPGVGHSIHY</sequence>
<organism evidence="10">
    <name type="scientific">Medicago truncatula</name>
    <name type="common">Barrel medic</name>
    <name type="synonym">Medicago tribuloides</name>
    <dbReference type="NCBI Taxonomy" id="3880"/>
    <lineage>
        <taxon>Eukaryota</taxon>
        <taxon>Viridiplantae</taxon>
        <taxon>Streptophyta</taxon>
        <taxon>Embryophyta</taxon>
        <taxon>Tracheophyta</taxon>
        <taxon>Spermatophyta</taxon>
        <taxon>Magnoliopsida</taxon>
        <taxon>eudicotyledons</taxon>
        <taxon>Gunneridae</taxon>
        <taxon>Pentapetalae</taxon>
        <taxon>rosids</taxon>
        <taxon>fabids</taxon>
        <taxon>Fabales</taxon>
        <taxon>Fabaceae</taxon>
        <taxon>Papilionoideae</taxon>
        <taxon>50 kb inversion clade</taxon>
        <taxon>NPAAA clade</taxon>
        <taxon>Hologalegina</taxon>
        <taxon>IRL clade</taxon>
        <taxon>Trifolieae</taxon>
        <taxon>Medicago</taxon>
    </lineage>
</organism>
<feature type="chain" id="PRO_5017263277" evidence="9">
    <location>
        <begin position="27"/>
        <end position="102"/>
    </location>
</feature>
<reference evidence="10" key="1">
    <citation type="journal article" date="2018" name="Nat. Plants">
        <title>Whole-genome landscape of Medicago truncatula symbiotic genes.</title>
        <authorList>
            <person name="Pecrix Y."/>
            <person name="Gamas P."/>
            <person name="Carrere S."/>
        </authorList>
    </citation>
    <scope>NUCLEOTIDE SEQUENCE</scope>
    <source>
        <tissue evidence="10">Leaves</tissue>
    </source>
</reference>
<evidence type="ECO:0000256" key="2">
    <source>
        <dbReference type="ARBA" id="ARBA00008963"/>
    </source>
</evidence>